<proteinExistence type="predicted"/>
<dbReference type="AlphaFoldDB" id="A0A382XMJ3"/>
<dbReference type="SUPFAM" id="SSF54427">
    <property type="entry name" value="NTF2-like"/>
    <property type="match status" value="1"/>
</dbReference>
<sequence length="169" mass="19726">DALQKVVAKQDIYELSCRYSRGLDRLDRELLLSVFTENAYCEYGFVNSNPQVFVNYALNALSNHIANQHMVGNHLIEFDGEQAFGEIYFNAYHKFETGGINQDMIIAGRYLDRYEIEDGQWKMAYRSERVDWSRSEPSKDPYFANAPKTLLGERQSDAVYRLDNRCWPE</sequence>
<feature type="domain" description="SnoaL-like" evidence="1">
    <location>
        <begin position="8"/>
        <end position="126"/>
    </location>
</feature>
<organism evidence="2">
    <name type="scientific">marine metagenome</name>
    <dbReference type="NCBI Taxonomy" id="408172"/>
    <lineage>
        <taxon>unclassified sequences</taxon>
        <taxon>metagenomes</taxon>
        <taxon>ecological metagenomes</taxon>
    </lineage>
</organism>
<evidence type="ECO:0000313" key="2">
    <source>
        <dbReference type="EMBL" id="SVD71835.1"/>
    </source>
</evidence>
<protein>
    <recommendedName>
        <fullName evidence="1">SnoaL-like domain-containing protein</fullName>
    </recommendedName>
</protein>
<reference evidence="2" key="1">
    <citation type="submission" date="2018-05" db="EMBL/GenBank/DDBJ databases">
        <authorList>
            <person name="Lanie J.A."/>
            <person name="Ng W.-L."/>
            <person name="Kazmierczak K.M."/>
            <person name="Andrzejewski T.M."/>
            <person name="Davidsen T.M."/>
            <person name="Wayne K.J."/>
            <person name="Tettelin H."/>
            <person name="Glass J.I."/>
            <person name="Rusch D."/>
            <person name="Podicherti R."/>
            <person name="Tsui H.-C.T."/>
            <person name="Winkler M.E."/>
        </authorList>
    </citation>
    <scope>NUCLEOTIDE SEQUENCE</scope>
</reference>
<feature type="non-terminal residue" evidence="2">
    <location>
        <position position="1"/>
    </location>
</feature>
<dbReference type="Pfam" id="PF13577">
    <property type="entry name" value="SnoaL_4"/>
    <property type="match status" value="1"/>
</dbReference>
<gene>
    <name evidence="2" type="ORF">METZ01_LOCUS424689</name>
</gene>
<dbReference type="InterPro" id="IPR032710">
    <property type="entry name" value="NTF2-like_dom_sf"/>
</dbReference>
<dbReference type="Gene3D" id="3.10.450.50">
    <property type="match status" value="1"/>
</dbReference>
<evidence type="ECO:0000259" key="1">
    <source>
        <dbReference type="Pfam" id="PF13577"/>
    </source>
</evidence>
<dbReference type="InterPro" id="IPR037401">
    <property type="entry name" value="SnoaL-like"/>
</dbReference>
<name>A0A382XMJ3_9ZZZZ</name>
<accession>A0A382XMJ3</accession>
<dbReference type="EMBL" id="UINC01168684">
    <property type="protein sequence ID" value="SVD71835.1"/>
    <property type="molecule type" value="Genomic_DNA"/>
</dbReference>